<organism evidence="8 9">
    <name type="scientific">Phoenicibacter congonensis</name>
    <dbReference type="NCBI Taxonomy" id="1944646"/>
    <lineage>
        <taxon>Bacteria</taxon>
        <taxon>Bacillati</taxon>
        <taxon>Actinomycetota</taxon>
        <taxon>Coriobacteriia</taxon>
        <taxon>Eggerthellales</taxon>
        <taxon>Eggerthellaceae</taxon>
        <taxon>Phoenicibacter</taxon>
    </lineage>
</organism>
<dbReference type="SUPFAM" id="SSF116842">
    <property type="entry name" value="XseB-like"/>
    <property type="match status" value="1"/>
</dbReference>
<dbReference type="EC" id="3.1.11.6" evidence="6"/>
<dbReference type="GO" id="GO:0008855">
    <property type="term" value="F:exodeoxyribonuclease VII activity"/>
    <property type="evidence" value="ECO:0007669"/>
    <property type="project" value="UniProtKB-UniRule"/>
</dbReference>
<reference evidence="8" key="1">
    <citation type="submission" date="2023-07" db="EMBL/GenBank/DDBJ databases">
        <title>Between Cages and Wild: Unraveling the Impact of Captivity on Animal Microbiomes and Antimicrobial Resistance.</title>
        <authorList>
            <person name="Schmartz G.P."/>
            <person name="Rehner J."/>
            <person name="Schuff M.J."/>
            <person name="Becker S.L."/>
            <person name="Kravczyk M."/>
            <person name="Gurevich A."/>
            <person name="Francke R."/>
            <person name="Mueller R."/>
            <person name="Keller V."/>
            <person name="Keller A."/>
        </authorList>
    </citation>
    <scope>NUCLEOTIDE SEQUENCE</scope>
    <source>
        <strain evidence="8">S12M_St_49</strain>
    </source>
</reference>
<keyword evidence="9" id="KW-1185">Reference proteome</keyword>
<comment type="caution">
    <text evidence="8">The sequence shown here is derived from an EMBL/GenBank/DDBJ whole genome shotgun (WGS) entry which is preliminary data.</text>
</comment>
<dbReference type="Proteomes" id="UP001168575">
    <property type="component" value="Unassembled WGS sequence"/>
</dbReference>
<evidence type="ECO:0000256" key="3">
    <source>
        <dbReference type="ARBA" id="ARBA00022722"/>
    </source>
</evidence>
<dbReference type="EMBL" id="JAUMVS010000052">
    <property type="protein sequence ID" value="MDO4841824.1"/>
    <property type="molecule type" value="Genomic_DNA"/>
</dbReference>
<comment type="subunit">
    <text evidence="6">Heterooligomer composed of large and small subunits.</text>
</comment>
<gene>
    <name evidence="6 8" type="primary">xseB</name>
    <name evidence="8" type="ORF">Q3982_04005</name>
</gene>
<dbReference type="PANTHER" id="PTHR34137">
    <property type="entry name" value="EXODEOXYRIBONUCLEASE 7 SMALL SUBUNIT"/>
    <property type="match status" value="1"/>
</dbReference>
<dbReference type="PANTHER" id="PTHR34137:SF1">
    <property type="entry name" value="EXODEOXYRIBONUCLEASE 7 SMALL SUBUNIT"/>
    <property type="match status" value="1"/>
</dbReference>
<dbReference type="GO" id="GO:0009318">
    <property type="term" value="C:exodeoxyribonuclease VII complex"/>
    <property type="evidence" value="ECO:0007669"/>
    <property type="project" value="UniProtKB-UniRule"/>
</dbReference>
<protein>
    <recommendedName>
        <fullName evidence="6">Exodeoxyribonuclease 7 small subunit</fullName>
        <ecNumber evidence="6">3.1.11.6</ecNumber>
    </recommendedName>
    <alternativeName>
        <fullName evidence="6">Exodeoxyribonuclease VII small subunit</fullName>
        <shortName evidence="6">Exonuclease VII small subunit</shortName>
    </alternativeName>
</protein>
<evidence type="ECO:0000256" key="6">
    <source>
        <dbReference type="HAMAP-Rule" id="MF_00337"/>
    </source>
</evidence>
<name>A0AA43RHA9_9ACTN</name>
<dbReference type="Pfam" id="PF02609">
    <property type="entry name" value="Exonuc_VII_S"/>
    <property type="match status" value="1"/>
</dbReference>
<evidence type="ECO:0000313" key="9">
    <source>
        <dbReference type="Proteomes" id="UP001168575"/>
    </source>
</evidence>
<evidence type="ECO:0000256" key="2">
    <source>
        <dbReference type="ARBA" id="ARBA00022490"/>
    </source>
</evidence>
<feature type="coiled-coil region" evidence="7">
    <location>
        <begin position="14"/>
        <end position="65"/>
    </location>
</feature>
<evidence type="ECO:0000256" key="1">
    <source>
        <dbReference type="ARBA" id="ARBA00009998"/>
    </source>
</evidence>
<proteinExistence type="inferred from homology"/>
<dbReference type="GO" id="GO:0005829">
    <property type="term" value="C:cytosol"/>
    <property type="evidence" value="ECO:0007669"/>
    <property type="project" value="TreeGrafter"/>
</dbReference>
<dbReference type="HAMAP" id="MF_00337">
    <property type="entry name" value="Exonuc_7_S"/>
    <property type="match status" value="1"/>
</dbReference>
<comment type="function">
    <text evidence="6">Bidirectionally degrades single-stranded DNA into large acid-insoluble oligonucleotides, which are then degraded further into small acid-soluble oligonucleotides.</text>
</comment>
<dbReference type="AlphaFoldDB" id="A0AA43RHA9"/>
<keyword evidence="3 6" id="KW-0540">Nuclease</keyword>
<keyword evidence="5 6" id="KW-0269">Exonuclease</keyword>
<keyword evidence="2 6" id="KW-0963">Cytoplasm</keyword>
<keyword evidence="4 6" id="KW-0378">Hydrolase</keyword>
<comment type="similarity">
    <text evidence="1 6">Belongs to the XseB family.</text>
</comment>
<dbReference type="Gene3D" id="1.10.287.1040">
    <property type="entry name" value="Exonuclease VII, small subunit"/>
    <property type="match status" value="1"/>
</dbReference>
<dbReference type="InterPro" id="IPR037004">
    <property type="entry name" value="Exonuc_VII_ssu_sf"/>
</dbReference>
<dbReference type="GO" id="GO:0006308">
    <property type="term" value="P:DNA catabolic process"/>
    <property type="evidence" value="ECO:0007669"/>
    <property type="project" value="UniProtKB-UniRule"/>
</dbReference>
<keyword evidence="7" id="KW-0175">Coiled coil</keyword>
<comment type="subcellular location">
    <subcellularLocation>
        <location evidence="6">Cytoplasm</location>
    </subcellularLocation>
</comment>
<dbReference type="NCBIfam" id="TIGR01280">
    <property type="entry name" value="xseB"/>
    <property type="match status" value="1"/>
</dbReference>
<evidence type="ECO:0000256" key="7">
    <source>
        <dbReference type="SAM" id="Coils"/>
    </source>
</evidence>
<evidence type="ECO:0000256" key="4">
    <source>
        <dbReference type="ARBA" id="ARBA00022801"/>
    </source>
</evidence>
<comment type="catalytic activity">
    <reaction evidence="6">
        <text>Exonucleolytic cleavage in either 5'- to 3'- or 3'- to 5'-direction to yield nucleoside 5'-phosphates.</text>
        <dbReference type="EC" id="3.1.11.6"/>
    </reaction>
</comment>
<evidence type="ECO:0000313" key="8">
    <source>
        <dbReference type="EMBL" id="MDO4841824.1"/>
    </source>
</evidence>
<evidence type="ECO:0000256" key="5">
    <source>
        <dbReference type="ARBA" id="ARBA00022839"/>
    </source>
</evidence>
<sequence>MAEEKETKTFNELYASLEEVINKLEAGNLELEQSLNEYSKGVKIVAELQSKLDASEVMIKELAGEIDKDTDSGSSTISHS</sequence>
<dbReference type="InterPro" id="IPR003761">
    <property type="entry name" value="Exonuc_VII_S"/>
</dbReference>
<accession>A0AA43RHA9</accession>